<evidence type="ECO:0000313" key="2">
    <source>
        <dbReference type="EMBL" id="SIN96266.1"/>
    </source>
</evidence>
<dbReference type="RefSeq" id="WP_175570440.1">
    <property type="nucleotide sequence ID" value="NZ_FSRL01000001.1"/>
</dbReference>
<dbReference type="AlphaFoldDB" id="A0A1N6FM19"/>
<dbReference type="EMBL" id="FSRL01000001">
    <property type="protein sequence ID" value="SIN96266.1"/>
    <property type="molecule type" value="Genomic_DNA"/>
</dbReference>
<evidence type="ECO:0000313" key="3">
    <source>
        <dbReference type="Proteomes" id="UP000184932"/>
    </source>
</evidence>
<dbReference type="PANTHER" id="PTHR39327:SF1">
    <property type="entry name" value="BLR5470 PROTEIN"/>
    <property type="match status" value="1"/>
</dbReference>
<accession>A0A1N6FM19</accession>
<dbReference type="Pfam" id="PF06035">
    <property type="entry name" value="Peptidase_C93"/>
    <property type="match status" value="1"/>
</dbReference>
<gene>
    <name evidence="2" type="ORF">SAMN05444002_1779</name>
</gene>
<name>A0A1N6FM19_9RHOB</name>
<dbReference type="Proteomes" id="UP000184932">
    <property type="component" value="Unassembled WGS sequence"/>
</dbReference>
<sequence>MNTARTVIAGLFLALGLTAPAAPVLAAGTYMVGARSAPAPSGARSLCSQYAWACAAQSGPGRPSELALVRRVNLAINASTRTISDKSQYAREEHWALPTRKGGDCEDFALIKKRELIRSGVAPSRLLIATALDNQRRSHAVLIYRSAGGDVVLDNQTNKMLGWRETGYIFLRMQDPDNPARWVSGFGR</sequence>
<dbReference type="Gene3D" id="3.10.620.30">
    <property type="match status" value="1"/>
</dbReference>
<dbReference type="STRING" id="1217970.SAMN05444002_1779"/>
<keyword evidence="1" id="KW-0732">Signal</keyword>
<reference evidence="3" key="1">
    <citation type="submission" date="2016-11" db="EMBL/GenBank/DDBJ databases">
        <authorList>
            <person name="Varghese N."/>
            <person name="Submissions S."/>
        </authorList>
    </citation>
    <scope>NUCLEOTIDE SEQUENCE [LARGE SCALE GENOMIC DNA]</scope>
    <source>
        <strain evidence="3">DSM 29440</strain>
    </source>
</reference>
<feature type="chain" id="PRO_5012703758" evidence="1">
    <location>
        <begin position="27"/>
        <end position="188"/>
    </location>
</feature>
<dbReference type="InterPro" id="IPR010319">
    <property type="entry name" value="Transglutaminase-like_Cys_pept"/>
</dbReference>
<evidence type="ECO:0000256" key="1">
    <source>
        <dbReference type="SAM" id="SignalP"/>
    </source>
</evidence>
<organism evidence="2 3">
    <name type="scientific">Vannielia litorea</name>
    <dbReference type="NCBI Taxonomy" id="1217970"/>
    <lineage>
        <taxon>Bacteria</taxon>
        <taxon>Pseudomonadati</taxon>
        <taxon>Pseudomonadota</taxon>
        <taxon>Alphaproteobacteria</taxon>
        <taxon>Rhodobacterales</taxon>
        <taxon>Paracoccaceae</taxon>
        <taxon>Vannielia</taxon>
    </lineage>
</organism>
<keyword evidence="3" id="KW-1185">Reference proteome</keyword>
<protein>
    <submittedName>
        <fullName evidence="2">Predicted transglutaminase-like cysteine proteinase</fullName>
    </submittedName>
</protein>
<proteinExistence type="predicted"/>
<dbReference type="PANTHER" id="PTHR39327">
    <property type="match status" value="1"/>
</dbReference>
<feature type="signal peptide" evidence="1">
    <location>
        <begin position="1"/>
        <end position="26"/>
    </location>
</feature>